<evidence type="ECO:0000256" key="1">
    <source>
        <dbReference type="SAM" id="MobiDB-lite"/>
    </source>
</evidence>
<dbReference type="STRING" id="1616788.AR543_11370"/>
<reference evidence="3" key="1">
    <citation type="submission" date="2015-10" db="EMBL/GenBank/DDBJ databases">
        <title>Genome of Paenibacillus bovis sp. nov.</title>
        <authorList>
            <person name="Wu Z."/>
            <person name="Gao C."/>
            <person name="Liu Z."/>
            <person name="Zheng H."/>
        </authorList>
    </citation>
    <scope>NUCLEOTIDE SEQUENCE [LARGE SCALE GENOMIC DNA]</scope>
    <source>
        <strain evidence="3">BD3526</strain>
    </source>
</reference>
<organism evidence="2 3">
    <name type="scientific">Paenibacillus bovis</name>
    <dbReference type="NCBI Taxonomy" id="1616788"/>
    <lineage>
        <taxon>Bacteria</taxon>
        <taxon>Bacillati</taxon>
        <taxon>Bacillota</taxon>
        <taxon>Bacilli</taxon>
        <taxon>Bacillales</taxon>
        <taxon>Paenibacillaceae</taxon>
        <taxon>Paenibacillus</taxon>
    </lineage>
</organism>
<feature type="region of interest" description="Disordered" evidence="1">
    <location>
        <begin position="28"/>
        <end position="103"/>
    </location>
</feature>
<keyword evidence="3" id="KW-1185">Reference proteome</keyword>
<dbReference type="AlphaFoldDB" id="A0A172ZGX9"/>
<dbReference type="OrthoDB" id="2476294at2"/>
<feature type="compositionally biased region" description="Basic and acidic residues" evidence="1">
    <location>
        <begin position="75"/>
        <end position="103"/>
    </location>
</feature>
<evidence type="ECO:0000313" key="3">
    <source>
        <dbReference type="Proteomes" id="UP000078148"/>
    </source>
</evidence>
<evidence type="ECO:0008006" key="4">
    <source>
        <dbReference type="Google" id="ProtNLM"/>
    </source>
</evidence>
<accession>A0A172ZGX9</accession>
<reference evidence="2 3" key="2">
    <citation type="journal article" date="2016" name="Int. J. Syst. Evol. Microbiol.">
        <title>Paenibacillus bovis sp. nov., isolated from raw yak (Bos grunniens) milk.</title>
        <authorList>
            <person name="Gao C."/>
            <person name="Han J."/>
            <person name="Liu Z."/>
            <person name="Xu X."/>
            <person name="Hang F."/>
            <person name="Wu Z."/>
        </authorList>
    </citation>
    <scope>NUCLEOTIDE SEQUENCE [LARGE SCALE GENOMIC DNA]</scope>
    <source>
        <strain evidence="2 3">BD3526</strain>
    </source>
</reference>
<name>A0A172ZGX9_9BACL</name>
<protein>
    <recommendedName>
        <fullName evidence="4">RNA polymerase subunit sigma</fullName>
    </recommendedName>
</protein>
<dbReference type="EMBL" id="CP013023">
    <property type="protein sequence ID" value="ANF96547.1"/>
    <property type="molecule type" value="Genomic_DNA"/>
</dbReference>
<evidence type="ECO:0000313" key="2">
    <source>
        <dbReference type="EMBL" id="ANF96547.1"/>
    </source>
</evidence>
<proteinExistence type="predicted"/>
<dbReference type="Proteomes" id="UP000078148">
    <property type="component" value="Chromosome"/>
</dbReference>
<feature type="compositionally biased region" description="Basic and acidic residues" evidence="1">
    <location>
        <begin position="43"/>
        <end position="55"/>
    </location>
</feature>
<dbReference type="RefSeq" id="WP_060534495.1">
    <property type="nucleotide sequence ID" value="NZ_CP013023.1"/>
</dbReference>
<dbReference type="KEGG" id="pbv:AR543_11370"/>
<sequence length="103" mass="11433">MGMRAVELQIAVPRTSEAGKIQQEHLMRPALEQSMLSDQLNEQADRMRTRSDGVKESSSASIHDGHPGEQHASGRQHEQEEGAVHEPVAAEHPYKGKHIDLSF</sequence>
<gene>
    <name evidence="2" type="ORF">AR543_11370</name>
</gene>